<keyword evidence="6" id="KW-0227">DNA damage</keyword>
<dbReference type="InterPro" id="IPR002176">
    <property type="entry name" value="X-over_junc_endoDNase_RuvC"/>
</dbReference>
<sequence>MRILGIDPGIRCTGYGLIVVHSREPTLMDYGTITPPPDATMGERLSVLYDDLAQLIDMTKPDEFAIEATFYGINVKSALTLGQARGVALLCAAHHRLPAAEYAPRKVKLATTGNGRAAKEQVRYMVQRILNMDHPPEPMDASDALAVALCHHQQCRSRRDPFGLAGADLSVKIPGG</sequence>
<dbReference type="NCBIfam" id="NF000711">
    <property type="entry name" value="PRK00039.2-1"/>
    <property type="match status" value="1"/>
</dbReference>
<evidence type="ECO:0000256" key="10">
    <source>
        <dbReference type="ARBA" id="ARBA00023172"/>
    </source>
</evidence>
<dbReference type="EMBL" id="BARU01006223">
    <property type="protein sequence ID" value="GAH46117.1"/>
    <property type="molecule type" value="Genomic_DNA"/>
</dbReference>
<dbReference type="AlphaFoldDB" id="X1FMC7"/>
<dbReference type="GO" id="GO:0008821">
    <property type="term" value="F:crossover junction DNA endonuclease activity"/>
    <property type="evidence" value="ECO:0007669"/>
    <property type="project" value="InterPro"/>
</dbReference>
<dbReference type="SUPFAM" id="SSF53098">
    <property type="entry name" value="Ribonuclease H-like"/>
    <property type="match status" value="1"/>
</dbReference>
<keyword evidence="3" id="KW-0540">Nuclease</keyword>
<evidence type="ECO:0000256" key="4">
    <source>
        <dbReference type="ARBA" id="ARBA00022723"/>
    </source>
</evidence>
<keyword evidence="8" id="KW-0460">Magnesium</keyword>
<evidence type="ECO:0000256" key="9">
    <source>
        <dbReference type="ARBA" id="ARBA00023125"/>
    </source>
</evidence>
<dbReference type="InterPro" id="IPR036397">
    <property type="entry name" value="RNaseH_sf"/>
</dbReference>
<organism evidence="12">
    <name type="scientific">marine sediment metagenome</name>
    <dbReference type="NCBI Taxonomy" id="412755"/>
    <lineage>
        <taxon>unclassified sequences</taxon>
        <taxon>metagenomes</taxon>
        <taxon>ecological metagenomes</taxon>
    </lineage>
</organism>
<keyword evidence="10" id="KW-0233">DNA recombination</keyword>
<dbReference type="GO" id="GO:0003677">
    <property type="term" value="F:DNA binding"/>
    <property type="evidence" value="ECO:0007669"/>
    <property type="project" value="UniProtKB-KW"/>
</dbReference>
<dbReference type="PANTHER" id="PTHR30194:SF3">
    <property type="entry name" value="CROSSOVER JUNCTION ENDODEOXYRIBONUCLEASE RUVC"/>
    <property type="match status" value="1"/>
</dbReference>
<dbReference type="GO" id="GO:0046872">
    <property type="term" value="F:metal ion binding"/>
    <property type="evidence" value="ECO:0007669"/>
    <property type="project" value="UniProtKB-KW"/>
</dbReference>
<evidence type="ECO:0000256" key="6">
    <source>
        <dbReference type="ARBA" id="ARBA00022763"/>
    </source>
</evidence>
<dbReference type="NCBIfam" id="TIGR00228">
    <property type="entry name" value="ruvC"/>
    <property type="match status" value="1"/>
</dbReference>
<dbReference type="Gene3D" id="3.30.420.10">
    <property type="entry name" value="Ribonuclease H-like superfamily/Ribonuclease H"/>
    <property type="match status" value="1"/>
</dbReference>
<keyword evidence="2" id="KW-0963">Cytoplasm</keyword>
<dbReference type="PANTHER" id="PTHR30194">
    <property type="entry name" value="CROSSOVER JUNCTION ENDODEOXYRIBONUCLEASE RUVC"/>
    <property type="match status" value="1"/>
</dbReference>
<keyword evidence="11" id="KW-0234">DNA repair</keyword>
<keyword evidence="5" id="KW-0255">Endonuclease</keyword>
<evidence type="ECO:0000256" key="2">
    <source>
        <dbReference type="ARBA" id="ARBA00022490"/>
    </source>
</evidence>
<evidence type="ECO:0000256" key="1">
    <source>
        <dbReference type="ARBA" id="ARBA00009518"/>
    </source>
</evidence>
<dbReference type="PROSITE" id="PS01321">
    <property type="entry name" value="RUVC"/>
    <property type="match status" value="1"/>
</dbReference>
<comment type="caution">
    <text evidence="12">The sequence shown here is derived from an EMBL/GenBank/DDBJ whole genome shotgun (WGS) entry which is preliminary data.</text>
</comment>
<comment type="similarity">
    <text evidence="1">Belongs to the RuvC family.</text>
</comment>
<evidence type="ECO:0000256" key="8">
    <source>
        <dbReference type="ARBA" id="ARBA00022842"/>
    </source>
</evidence>
<name>X1FMC7_9ZZZZ</name>
<dbReference type="PRINTS" id="PR00696">
    <property type="entry name" value="RSOLVASERUVC"/>
</dbReference>
<dbReference type="GO" id="GO:0006310">
    <property type="term" value="P:DNA recombination"/>
    <property type="evidence" value="ECO:0007669"/>
    <property type="project" value="UniProtKB-KW"/>
</dbReference>
<gene>
    <name evidence="12" type="ORF">S03H2_12218</name>
</gene>
<dbReference type="GO" id="GO:0006281">
    <property type="term" value="P:DNA repair"/>
    <property type="evidence" value="ECO:0007669"/>
    <property type="project" value="UniProtKB-KW"/>
</dbReference>
<protein>
    <submittedName>
        <fullName evidence="12">Uncharacterized protein</fullName>
    </submittedName>
</protein>
<evidence type="ECO:0000313" key="12">
    <source>
        <dbReference type="EMBL" id="GAH46117.1"/>
    </source>
</evidence>
<keyword evidence="7" id="KW-0378">Hydrolase</keyword>
<evidence type="ECO:0000256" key="11">
    <source>
        <dbReference type="ARBA" id="ARBA00023204"/>
    </source>
</evidence>
<accession>X1FMC7</accession>
<proteinExistence type="inferred from homology"/>
<dbReference type="InterPro" id="IPR012337">
    <property type="entry name" value="RNaseH-like_sf"/>
</dbReference>
<dbReference type="CDD" id="cd16962">
    <property type="entry name" value="RuvC"/>
    <property type="match status" value="1"/>
</dbReference>
<dbReference type="Pfam" id="PF02075">
    <property type="entry name" value="RuvC"/>
    <property type="match status" value="1"/>
</dbReference>
<dbReference type="InterPro" id="IPR020563">
    <property type="entry name" value="X-over_junc_endoDNase_Mg_BS"/>
</dbReference>
<reference evidence="12" key="1">
    <citation type="journal article" date="2014" name="Front. Microbiol.">
        <title>High frequency of phylogenetically diverse reductive dehalogenase-homologous genes in deep subseafloor sedimentary metagenomes.</title>
        <authorList>
            <person name="Kawai M."/>
            <person name="Futagami T."/>
            <person name="Toyoda A."/>
            <person name="Takaki Y."/>
            <person name="Nishi S."/>
            <person name="Hori S."/>
            <person name="Arai W."/>
            <person name="Tsubouchi T."/>
            <person name="Morono Y."/>
            <person name="Uchiyama I."/>
            <person name="Ito T."/>
            <person name="Fujiyama A."/>
            <person name="Inagaki F."/>
            <person name="Takami H."/>
        </authorList>
    </citation>
    <scope>NUCLEOTIDE SEQUENCE</scope>
    <source>
        <strain evidence="12">Expedition CK06-06</strain>
    </source>
</reference>
<evidence type="ECO:0000256" key="3">
    <source>
        <dbReference type="ARBA" id="ARBA00022722"/>
    </source>
</evidence>
<evidence type="ECO:0000256" key="7">
    <source>
        <dbReference type="ARBA" id="ARBA00022801"/>
    </source>
</evidence>
<dbReference type="HAMAP" id="MF_00034">
    <property type="entry name" value="RuvC"/>
    <property type="match status" value="1"/>
</dbReference>
<dbReference type="FunFam" id="3.30.420.10:FF:000002">
    <property type="entry name" value="Crossover junction endodeoxyribonuclease RuvC"/>
    <property type="match status" value="1"/>
</dbReference>
<keyword evidence="9" id="KW-0238">DNA-binding</keyword>
<keyword evidence="4" id="KW-0479">Metal-binding</keyword>
<evidence type="ECO:0000256" key="5">
    <source>
        <dbReference type="ARBA" id="ARBA00022759"/>
    </source>
</evidence>